<organism evidence="2">
    <name type="scientific">marine metagenome</name>
    <dbReference type="NCBI Taxonomy" id="408172"/>
    <lineage>
        <taxon>unclassified sequences</taxon>
        <taxon>metagenomes</taxon>
        <taxon>ecological metagenomes</taxon>
    </lineage>
</organism>
<dbReference type="AlphaFoldDB" id="A0A381RCZ9"/>
<reference evidence="2" key="1">
    <citation type="submission" date="2018-05" db="EMBL/GenBank/DDBJ databases">
        <authorList>
            <person name="Lanie J.A."/>
            <person name="Ng W.-L."/>
            <person name="Kazmierczak K.M."/>
            <person name="Andrzejewski T.M."/>
            <person name="Davidsen T.M."/>
            <person name="Wayne K.J."/>
            <person name="Tettelin H."/>
            <person name="Glass J.I."/>
            <person name="Rusch D."/>
            <person name="Podicherti R."/>
            <person name="Tsui H.-C.T."/>
            <person name="Winkler M.E."/>
        </authorList>
    </citation>
    <scope>NUCLEOTIDE SEQUENCE</scope>
</reference>
<evidence type="ECO:0000256" key="1">
    <source>
        <dbReference type="SAM" id="MobiDB-lite"/>
    </source>
</evidence>
<sequence length="151" mass="16375">MFSAIVREPIEPAYVLTLIGADQDGASLLFLGVVRDHNAGRSVGGMRYDTYEEMAAEVLSEIVDEAARSAGTDRIATIHRTGELEVGEVSVAIAVSSPHRAQAYDASRYIIEEIKKRLPVWKKERYSDGAEEWAEGRTPGAPDVAPKADGS</sequence>
<name>A0A381RCZ9_9ZZZZ</name>
<feature type="region of interest" description="Disordered" evidence="1">
    <location>
        <begin position="129"/>
        <end position="151"/>
    </location>
</feature>
<dbReference type="InterPro" id="IPR036563">
    <property type="entry name" value="MoaE_sf"/>
</dbReference>
<evidence type="ECO:0000313" key="2">
    <source>
        <dbReference type="EMBL" id="SUZ89632.1"/>
    </source>
</evidence>
<dbReference type="CDD" id="cd00756">
    <property type="entry name" value="MoaE"/>
    <property type="match status" value="1"/>
</dbReference>
<proteinExistence type="predicted"/>
<dbReference type="GO" id="GO:0006777">
    <property type="term" value="P:Mo-molybdopterin cofactor biosynthetic process"/>
    <property type="evidence" value="ECO:0007669"/>
    <property type="project" value="InterPro"/>
</dbReference>
<dbReference type="PANTHER" id="PTHR23404">
    <property type="entry name" value="MOLYBDOPTERIN SYNTHASE RELATED"/>
    <property type="match status" value="1"/>
</dbReference>
<accession>A0A381RCZ9</accession>
<dbReference type="Pfam" id="PF02391">
    <property type="entry name" value="MoaE"/>
    <property type="match status" value="1"/>
</dbReference>
<dbReference type="SUPFAM" id="SSF54690">
    <property type="entry name" value="Molybdopterin synthase subunit MoaE"/>
    <property type="match status" value="1"/>
</dbReference>
<dbReference type="EMBL" id="UINC01001828">
    <property type="protein sequence ID" value="SUZ89632.1"/>
    <property type="molecule type" value="Genomic_DNA"/>
</dbReference>
<evidence type="ECO:0008006" key="3">
    <source>
        <dbReference type="Google" id="ProtNLM"/>
    </source>
</evidence>
<gene>
    <name evidence="2" type="ORF">METZ01_LOCUS42486</name>
</gene>
<dbReference type="Gene3D" id="3.90.1170.40">
    <property type="entry name" value="Molybdopterin biosynthesis MoaE subunit"/>
    <property type="match status" value="1"/>
</dbReference>
<protein>
    <recommendedName>
        <fullName evidence="3">Molybdenum cofactor biosynthesis protein MoaE</fullName>
    </recommendedName>
</protein>
<dbReference type="InterPro" id="IPR003448">
    <property type="entry name" value="Mopterin_biosynth_MoaE"/>
</dbReference>